<dbReference type="PRINTS" id="PR00084">
    <property type="entry name" value="MTLDHDRGNASE"/>
</dbReference>
<dbReference type="HAMAP" id="MF_00196">
    <property type="entry name" value="Mannitol_dehydrog"/>
    <property type="match status" value="1"/>
</dbReference>
<dbReference type="GO" id="GO:0005829">
    <property type="term" value="C:cytosol"/>
    <property type="evidence" value="ECO:0007669"/>
    <property type="project" value="TreeGrafter"/>
</dbReference>
<protein>
    <recommendedName>
        <fullName evidence="3 7">Mannitol-1-phosphate 5-dehydrogenase</fullName>
        <ecNumber evidence="2 7">1.1.1.17</ecNumber>
    </recommendedName>
</protein>
<dbReference type="RefSeq" id="WP_095265017.1">
    <property type="nucleotide sequence ID" value="NZ_NPBY01000030.1"/>
</dbReference>
<dbReference type="Proteomes" id="UP000215596">
    <property type="component" value="Unassembled WGS sequence"/>
</dbReference>
<dbReference type="NCBIfam" id="NF002652">
    <property type="entry name" value="PRK02318.2-5"/>
    <property type="match status" value="1"/>
</dbReference>
<dbReference type="Pfam" id="PF01232">
    <property type="entry name" value="Mannitol_dh"/>
    <property type="match status" value="1"/>
</dbReference>
<dbReference type="GO" id="GO:0019592">
    <property type="term" value="P:mannitol catabolic process"/>
    <property type="evidence" value="ECO:0007669"/>
    <property type="project" value="TreeGrafter"/>
</dbReference>
<comment type="catalytic activity">
    <reaction evidence="6 7">
        <text>D-mannitol 1-phosphate + NAD(+) = beta-D-fructose 6-phosphate + NADH + H(+)</text>
        <dbReference type="Rhea" id="RHEA:19661"/>
        <dbReference type="ChEBI" id="CHEBI:15378"/>
        <dbReference type="ChEBI" id="CHEBI:57540"/>
        <dbReference type="ChEBI" id="CHEBI:57634"/>
        <dbReference type="ChEBI" id="CHEBI:57945"/>
        <dbReference type="ChEBI" id="CHEBI:61381"/>
        <dbReference type="EC" id="1.1.1.17"/>
    </reaction>
</comment>
<evidence type="ECO:0000256" key="3">
    <source>
        <dbReference type="ARBA" id="ARBA00016219"/>
    </source>
</evidence>
<dbReference type="InterPro" id="IPR000669">
    <property type="entry name" value="Mannitol_DH"/>
</dbReference>
<dbReference type="Proteomes" id="UP000435177">
    <property type="component" value="Unassembled WGS sequence"/>
</dbReference>
<dbReference type="EC" id="1.1.1.17" evidence="2 7"/>
<evidence type="ECO:0000259" key="8">
    <source>
        <dbReference type="Pfam" id="PF01232"/>
    </source>
</evidence>
<keyword evidence="13" id="KW-1185">Reference proteome</keyword>
<feature type="domain" description="Mannitol dehydrogenase N-terminal" evidence="8">
    <location>
        <begin position="1"/>
        <end position="196"/>
    </location>
</feature>
<dbReference type="InterPro" id="IPR008927">
    <property type="entry name" value="6-PGluconate_DH-like_C_sf"/>
</dbReference>
<reference evidence="11 12" key="1">
    <citation type="submission" date="2017-07" db="EMBL/GenBank/DDBJ databases">
        <title>Isolation and whole genome analysis of endospore-forming bacteria from heroin.</title>
        <authorList>
            <person name="Kalinowski J."/>
            <person name="Ahrens B."/>
            <person name="Al-Dilaimi A."/>
            <person name="Winkler A."/>
            <person name="Wibberg D."/>
            <person name="Schleenbecker U."/>
            <person name="Ruckert C."/>
            <person name="Wolfel R."/>
            <person name="Grass G."/>
        </authorList>
    </citation>
    <scope>NUCLEOTIDE SEQUENCE [LARGE SCALE GENOMIC DNA]</scope>
    <source>
        <strain evidence="11 12">7537-G1</strain>
    </source>
</reference>
<dbReference type="InterPro" id="IPR036291">
    <property type="entry name" value="NAD(P)-bd_dom_sf"/>
</dbReference>
<evidence type="ECO:0000313" key="10">
    <source>
        <dbReference type="EMBL" id="MUG67610.1"/>
    </source>
</evidence>
<evidence type="ECO:0000313" key="13">
    <source>
        <dbReference type="Proteomes" id="UP000435177"/>
    </source>
</evidence>
<dbReference type="InterPro" id="IPR023028">
    <property type="entry name" value="Mannitol_1_phos_5_DH"/>
</dbReference>
<evidence type="ECO:0000256" key="4">
    <source>
        <dbReference type="ARBA" id="ARBA00023002"/>
    </source>
</evidence>
<dbReference type="Pfam" id="PF08125">
    <property type="entry name" value="Mannitol_dh_C"/>
    <property type="match status" value="1"/>
</dbReference>
<dbReference type="InterPro" id="IPR013118">
    <property type="entry name" value="Mannitol_DH_C"/>
</dbReference>
<evidence type="ECO:0000256" key="7">
    <source>
        <dbReference type="HAMAP-Rule" id="MF_00196"/>
    </source>
</evidence>
<evidence type="ECO:0000256" key="2">
    <source>
        <dbReference type="ARBA" id="ARBA00012939"/>
    </source>
</evidence>
<dbReference type="SUPFAM" id="SSF48179">
    <property type="entry name" value="6-phosphogluconate dehydrogenase C-terminal domain-like"/>
    <property type="match status" value="1"/>
</dbReference>
<organism evidence="11 12">
    <name type="scientific">Paenibacillus campinasensis</name>
    <dbReference type="NCBI Taxonomy" id="66347"/>
    <lineage>
        <taxon>Bacteria</taxon>
        <taxon>Bacillati</taxon>
        <taxon>Bacillota</taxon>
        <taxon>Bacilli</taxon>
        <taxon>Bacillales</taxon>
        <taxon>Paenibacillaceae</taxon>
        <taxon>Paenibacillus</taxon>
    </lineage>
</organism>
<comment type="caution">
    <text evidence="11">The sequence shown here is derived from an EMBL/GenBank/DDBJ whole genome shotgun (WGS) entry which is preliminary data.</text>
</comment>
<dbReference type="OrthoDB" id="271711at2"/>
<dbReference type="InterPro" id="IPR013328">
    <property type="entry name" value="6PGD_dom2"/>
</dbReference>
<evidence type="ECO:0000256" key="5">
    <source>
        <dbReference type="ARBA" id="ARBA00023027"/>
    </source>
</evidence>
<comment type="similarity">
    <text evidence="1 7">Belongs to the mannitol dehydrogenase family.</text>
</comment>
<feature type="binding site" evidence="7">
    <location>
        <begin position="3"/>
        <end position="14"/>
    </location>
    <ligand>
        <name>NAD(+)</name>
        <dbReference type="ChEBI" id="CHEBI:57540"/>
    </ligand>
</feature>
<dbReference type="EMBL" id="WOAA01000015">
    <property type="protein sequence ID" value="MUG67610.1"/>
    <property type="molecule type" value="Genomic_DNA"/>
</dbReference>
<dbReference type="AlphaFoldDB" id="A0A268EW12"/>
<dbReference type="InterPro" id="IPR013131">
    <property type="entry name" value="Mannitol_DH_N"/>
</dbReference>
<keyword evidence="5 7" id="KW-0520">NAD</keyword>
<evidence type="ECO:0000259" key="9">
    <source>
        <dbReference type="Pfam" id="PF08125"/>
    </source>
</evidence>
<accession>A0A268EW12</accession>
<evidence type="ECO:0000256" key="6">
    <source>
        <dbReference type="ARBA" id="ARBA00048615"/>
    </source>
</evidence>
<reference evidence="10 13" key="2">
    <citation type="submission" date="2019-11" db="EMBL/GenBank/DDBJ databases">
        <title>Draft genome sequences of five Paenibacillus species of dairy origin.</title>
        <authorList>
            <person name="Olajide A.M."/>
            <person name="Chen S."/>
            <person name="Lapointe G."/>
        </authorList>
    </citation>
    <scope>NUCLEOTIDE SEQUENCE [LARGE SCALE GENOMIC DNA]</scope>
    <source>
        <strain evidence="10 13">3CS1</strain>
    </source>
</reference>
<dbReference type="NCBIfam" id="NF002646">
    <property type="entry name" value="PRK02318.1-2"/>
    <property type="match status" value="1"/>
</dbReference>
<dbReference type="GO" id="GO:0008926">
    <property type="term" value="F:mannitol-1-phosphate 5-dehydrogenase activity"/>
    <property type="evidence" value="ECO:0007669"/>
    <property type="project" value="UniProtKB-UniRule"/>
</dbReference>
<dbReference type="Gene3D" id="3.40.50.720">
    <property type="entry name" value="NAD(P)-binding Rossmann-like Domain"/>
    <property type="match status" value="1"/>
</dbReference>
<sequence length="407" mass="45096">MKAVHFGAGNIGRGFIGPILSKSGYHVCFVARNKKQISELQTRREYPLVLANEDRKSEIVGNVTALSLGESGKVTAQIAAADIVTTAVGISALKDIAESIARGIRQRIKQGNATPLHIMACENGIGASQLLKKWVSPYLENWGIQDADRFVSYPNTVVDRIVPVQKHKDPLQVMVEPFSEWVIDRNEIKGELPPLQGVRYSDSLDAYLERKLFTVNTGHCCAAYFGYLEGYSTIQDAMSDPGIRSKVTGVLMETGALLRERYGFDEKKHRLYIEKILGRFANPHFHDPITRVARSPIRKLSSSERLVYPAMQAERLGLNTSGLVTAIAAALLFDHADDPEALKLQEQIRKQGIREVVSHVLGIPFSHPLHGRITAAYRKLCLNYPHLASTGFETIFSPTAHRPASTE</sequence>
<keyword evidence="4 7" id="KW-0560">Oxidoreductase</keyword>
<dbReference type="Gene3D" id="1.10.1040.10">
    <property type="entry name" value="N-(1-d-carboxylethyl)-l-norvaline Dehydrogenase, domain 2"/>
    <property type="match status" value="1"/>
</dbReference>
<dbReference type="PANTHER" id="PTHR30524">
    <property type="entry name" value="MANNITOL-1-PHOSPHATE 5-DEHYDROGENASE"/>
    <property type="match status" value="1"/>
</dbReference>
<gene>
    <name evidence="7" type="primary">mtlD</name>
    <name evidence="11" type="ORF">CHH67_09940</name>
    <name evidence="10" type="ORF">GNP94_16595</name>
</gene>
<dbReference type="EMBL" id="NPBY01000030">
    <property type="protein sequence ID" value="PAD77318.1"/>
    <property type="molecule type" value="Genomic_DNA"/>
</dbReference>
<name>A0A268EW12_9BACL</name>
<dbReference type="NCBIfam" id="NF002647">
    <property type="entry name" value="PRK02318.1-3"/>
    <property type="match status" value="1"/>
</dbReference>
<evidence type="ECO:0000256" key="1">
    <source>
        <dbReference type="ARBA" id="ARBA00006541"/>
    </source>
</evidence>
<evidence type="ECO:0000313" key="11">
    <source>
        <dbReference type="EMBL" id="PAD77318.1"/>
    </source>
</evidence>
<proteinExistence type="inferred from homology"/>
<feature type="domain" description="Mannitol dehydrogenase C-terminal" evidence="9">
    <location>
        <begin position="204"/>
        <end position="358"/>
    </location>
</feature>
<dbReference type="PANTHER" id="PTHR30524:SF0">
    <property type="entry name" value="ALTRONATE OXIDOREDUCTASE-RELATED"/>
    <property type="match status" value="1"/>
</dbReference>
<dbReference type="SUPFAM" id="SSF51735">
    <property type="entry name" value="NAD(P)-binding Rossmann-fold domains"/>
    <property type="match status" value="1"/>
</dbReference>
<evidence type="ECO:0000313" key="12">
    <source>
        <dbReference type="Proteomes" id="UP000215596"/>
    </source>
</evidence>